<evidence type="ECO:0000313" key="9">
    <source>
        <dbReference type="Proteomes" id="UP000193467"/>
    </source>
</evidence>
<keyword evidence="9" id="KW-1185">Reference proteome</keyword>
<dbReference type="SUPFAM" id="SSF57701">
    <property type="entry name" value="Zn2/Cys6 DNA-binding domain"/>
    <property type="match status" value="1"/>
</dbReference>
<dbReference type="PANTHER" id="PTHR31845">
    <property type="entry name" value="FINGER DOMAIN PROTEIN, PUTATIVE-RELATED"/>
    <property type="match status" value="1"/>
</dbReference>
<evidence type="ECO:0000259" key="7">
    <source>
        <dbReference type="PROSITE" id="PS50048"/>
    </source>
</evidence>
<sequence>MEAVISGIRTAIANIDAALKEEHYVRPSRVKPTPLPTRGSCSNCKRAKAKCRGESPNACPRCTEAGLAHECTYPIQARPGRKQGVNKRSILLNDTRAELVRVLQLLDPSSTAEASPAASTPTSTPLAPPALPLPSLPTLPVIPTVAAPLQSAPRLPQPSSSKLTLDHLNAIPSLSTFNISATTTTSKPIPSPIVASRFQPSSGPVGPVLENDALEGIDNPLAVLAHVSLHDKDTDKEDFAYAMQEESDLIDRAERYYSTGLYTAIDDTDGELDPVSLGLLTERDLRRLVNLYFTKLRPFFFHFSAALHTPDFFRNVSPFLCTSFAYITATYCPQSSHLVTPLRKHFERLSTRVLADGYKSPEIVQGYLLLSHWAPAAETWCQDRSWMWLGEALRIATEINMSKELSEERLNDYRARTPLTPKMIELLKESCSRTWHLLWSGNLMLSVHSGRIVGKSFIGGEYPHPDAREPSEMLIVYFSTGLRSALPLVEPSHPNYAFSANEILNRIFANALNLASRLEDKPLADSYAVFNRSWRLELEQWCRDWPAINHFLWIRYWNVRIMLLSLSLKFGPPTKPVLEEVSGAALATLGKVHEWAAEGESIIYASNSAITNIAFVELSLLSRSCFPKPDLFTSRYGATILLKIISSSDPTRDPNLKTVVLDLCSKVVDTLFRIGDGRANSPSMATLQAARMQSLLRTINPVPTPAPLQLSDPIPLSLPFTFPSPSATTPNLGFEFTAGDFQFNSDTSNFFEDFSSSGLLSMMGQQQSQDQTMASWGGWDQEGSWPLDGSFDFGRAG</sequence>
<gene>
    <name evidence="8" type="ORF">BCR35DRAFT_352652</name>
</gene>
<dbReference type="Proteomes" id="UP000193467">
    <property type="component" value="Unassembled WGS sequence"/>
</dbReference>
<dbReference type="GO" id="GO:0005634">
    <property type="term" value="C:nucleus"/>
    <property type="evidence" value="ECO:0007669"/>
    <property type="project" value="UniProtKB-SubCell"/>
</dbReference>
<evidence type="ECO:0000256" key="3">
    <source>
        <dbReference type="ARBA" id="ARBA00023125"/>
    </source>
</evidence>
<dbReference type="Pfam" id="PF00172">
    <property type="entry name" value="Zn_clus"/>
    <property type="match status" value="1"/>
</dbReference>
<dbReference type="PANTHER" id="PTHR31845:SF19">
    <property type="entry name" value="TRANSCRIPTION FACTOR DOMAIN-CONTAINING PROTEIN"/>
    <property type="match status" value="1"/>
</dbReference>
<protein>
    <recommendedName>
        <fullName evidence="7">Zn(2)-C6 fungal-type domain-containing protein</fullName>
    </recommendedName>
</protein>
<dbReference type="InterPro" id="IPR001138">
    <property type="entry name" value="Zn2Cys6_DnaBD"/>
</dbReference>
<name>A0A1Y2F8S2_9BASI</name>
<dbReference type="Gene3D" id="4.10.240.10">
    <property type="entry name" value="Zn(2)-C6 fungal-type DNA-binding domain"/>
    <property type="match status" value="1"/>
</dbReference>
<keyword evidence="4" id="KW-0804">Transcription</keyword>
<dbReference type="EMBL" id="MCGR01000026">
    <property type="protein sequence ID" value="ORY79746.1"/>
    <property type="molecule type" value="Genomic_DNA"/>
</dbReference>
<evidence type="ECO:0000313" key="8">
    <source>
        <dbReference type="EMBL" id="ORY79746.1"/>
    </source>
</evidence>
<dbReference type="SMART" id="SM00066">
    <property type="entry name" value="GAL4"/>
    <property type="match status" value="1"/>
</dbReference>
<dbReference type="AlphaFoldDB" id="A0A1Y2F8S2"/>
<feature type="compositionally biased region" description="Low complexity" evidence="6">
    <location>
        <begin position="110"/>
        <end position="125"/>
    </location>
</feature>
<comment type="caution">
    <text evidence="8">The sequence shown here is derived from an EMBL/GenBank/DDBJ whole genome shotgun (WGS) entry which is preliminary data.</text>
</comment>
<feature type="region of interest" description="Disordered" evidence="6">
    <location>
        <begin position="764"/>
        <end position="797"/>
    </location>
</feature>
<dbReference type="GO" id="GO:0008270">
    <property type="term" value="F:zinc ion binding"/>
    <property type="evidence" value="ECO:0007669"/>
    <property type="project" value="InterPro"/>
</dbReference>
<evidence type="ECO:0000256" key="2">
    <source>
        <dbReference type="ARBA" id="ARBA00023015"/>
    </source>
</evidence>
<dbReference type="GO" id="GO:0000976">
    <property type="term" value="F:transcription cis-regulatory region binding"/>
    <property type="evidence" value="ECO:0007669"/>
    <property type="project" value="TreeGrafter"/>
</dbReference>
<dbReference type="InterPro" id="IPR036864">
    <property type="entry name" value="Zn2-C6_fun-type_DNA-bd_sf"/>
</dbReference>
<organism evidence="8 9">
    <name type="scientific">Leucosporidium creatinivorum</name>
    <dbReference type="NCBI Taxonomy" id="106004"/>
    <lineage>
        <taxon>Eukaryota</taxon>
        <taxon>Fungi</taxon>
        <taxon>Dikarya</taxon>
        <taxon>Basidiomycota</taxon>
        <taxon>Pucciniomycotina</taxon>
        <taxon>Microbotryomycetes</taxon>
        <taxon>Leucosporidiales</taxon>
        <taxon>Leucosporidium</taxon>
    </lineage>
</organism>
<dbReference type="CDD" id="cd12148">
    <property type="entry name" value="fungal_TF_MHR"/>
    <property type="match status" value="1"/>
</dbReference>
<dbReference type="InterPro" id="IPR051089">
    <property type="entry name" value="prtT"/>
</dbReference>
<evidence type="ECO:0000256" key="5">
    <source>
        <dbReference type="ARBA" id="ARBA00023242"/>
    </source>
</evidence>
<dbReference type="PROSITE" id="PS50048">
    <property type="entry name" value="ZN2_CY6_FUNGAL_2"/>
    <property type="match status" value="1"/>
</dbReference>
<keyword evidence="5" id="KW-0539">Nucleus</keyword>
<evidence type="ECO:0000256" key="6">
    <source>
        <dbReference type="SAM" id="MobiDB-lite"/>
    </source>
</evidence>
<proteinExistence type="predicted"/>
<keyword evidence="3" id="KW-0238">DNA-binding</keyword>
<evidence type="ECO:0000256" key="4">
    <source>
        <dbReference type="ARBA" id="ARBA00023163"/>
    </source>
</evidence>
<accession>A0A1Y2F8S2</accession>
<dbReference type="PROSITE" id="PS00463">
    <property type="entry name" value="ZN2_CY6_FUNGAL_1"/>
    <property type="match status" value="1"/>
</dbReference>
<evidence type="ECO:0000256" key="1">
    <source>
        <dbReference type="ARBA" id="ARBA00004123"/>
    </source>
</evidence>
<reference evidence="8 9" key="1">
    <citation type="submission" date="2016-07" db="EMBL/GenBank/DDBJ databases">
        <title>Pervasive Adenine N6-methylation of Active Genes in Fungi.</title>
        <authorList>
            <consortium name="DOE Joint Genome Institute"/>
            <person name="Mondo S.J."/>
            <person name="Dannebaum R.O."/>
            <person name="Kuo R.C."/>
            <person name="Labutti K."/>
            <person name="Haridas S."/>
            <person name="Kuo A."/>
            <person name="Salamov A."/>
            <person name="Ahrendt S.R."/>
            <person name="Lipzen A."/>
            <person name="Sullivan W."/>
            <person name="Andreopoulos W.B."/>
            <person name="Clum A."/>
            <person name="Lindquist E."/>
            <person name="Daum C."/>
            <person name="Ramamoorthy G.K."/>
            <person name="Gryganskyi A."/>
            <person name="Culley D."/>
            <person name="Magnuson J.K."/>
            <person name="James T.Y."/>
            <person name="O'Malley M.A."/>
            <person name="Stajich J.E."/>
            <person name="Spatafora J.W."/>
            <person name="Visel A."/>
            <person name="Grigoriev I.V."/>
        </authorList>
    </citation>
    <scope>NUCLEOTIDE SEQUENCE [LARGE SCALE GENOMIC DNA]</scope>
    <source>
        <strain evidence="8 9">62-1032</strain>
    </source>
</reference>
<dbReference type="STRING" id="106004.A0A1Y2F8S2"/>
<comment type="subcellular location">
    <subcellularLocation>
        <location evidence="1">Nucleus</location>
    </subcellularLocation>
</comment>
<dbReference type="GO" id="GO:0000981">
    <property type="term" value="F:DNA-binding transcription factor activity, RNA polymerase II-specific"/>
    <property type="evidence" value="ECO:0007669"/>
    <property type="project" value="InterPro"/>
</dbReference>
<feature type="region of interest" description="Disordered" evidence="6">
    <location>
        <begin position="110"/>
        <end position="131"/>
    </location>
</feature>
<feature type="domain" description="Zn(2)-C6 fungal-type" evidence="7">
    <location>
        <begin position="40"/>
        <end position="73"/>
    </location>
</feature>
<dbReference type="InParanoid" id="A0A1Y2F8S2"/>
<keyword evidence="2" id="KW-0805">Transcription regulation</keyword>
<dbReference type="OrthoDB" id="3163292at2759"/>
<feature type="compositionally biased region" description="Polar residues" evidence="6">
    <location>
        <begin position="764"/>
        <end position="774"/>
    </location>
</feature>